<name>A0A098TM48_9CYAN</name>
<dbReference type="AlphaFoldDB" id="A0A098TM48"/>
<reference evidence="1 2" key="1">
    <citation type="journal article" date="2014" name="Mol. Ecol.">
        <title>Evolution of Synechococcus.</title>
        <authorList>
            <person name="Dvorak P."/>
            <person name="Casamatta D."/>
            <person name="Hasler P."/>
            <person name="Poulickova A."/>
            <person name="Ondrej V."/>
            <person name="Sanges R."/>
        </authorList>
    </citation>
    <scope>NUCLEOTIDE SEQUENCE [LARGE SCALE GENOMIC DNA]</scope>
    <source>
        <strain evidence="1 2">CAUP A 1101</strain>
    </source>
</reference>
<evidence type="ECO:0000313" key="1">
    <source>
        <dbReference type="EMBL" id="KGF73390.1"/>
    </source>
</evidence>
<sequence>MATSSLLSLSFTMLEKPQLGWTGLSNGYCFTPQERPEAAVQECRLVRGDNGLCFPLILIGAMNFQEISDV</sequence>
<proteinExistence type="predicted"/>
<dbReference type="RefSeq" id="WP_162182942.1">
    <property type="nucleotide sequence ID" value="NZ_JJML01000008.1"/>
</dbReference>
<dbReference type="Proteomes" id="UP000030170">
    <property type="component" value="Unassembled WGS sequence"/>
</dbReference>
<accession>A0A098TM48</accession>
<comment type="caution">
    <text evidence="1">The sequence shown here is derived from an EMBL/GenBank/DDBJ whole genome shotgun (WGS) entry which is preliminary data.</text>
</comment>
<keyword evidence="2" id="KW-1185">Reference proteome</keyword>
<protein>
    <submittedName>
        <fullName evidence="1">Uncharacterized protein</fullName>
    </submittedName>
</protein>
<dbReference type="EMBL" id="JJML01000008">
    <property type="protein sequence ID" value="KGF73390.1"/>
    <property type="molecule type" value="Genomic_DNA"/>
</dbReference>
<dbReference type="STRING" id="1497020.DO97_20100"/>
<organism evidence="1 2">
    <name type="scientific">Neosynechococcus sphagnicola sy1</name>
    <dbReference type="NCBI Taxonomy" id="1497020"/>
    <lineage>
        <taxon>Bacteria</taxon>
        <taxon>Bacillati</taxon>
        <taxon>Cyanobacteriota</taxon>
        <taxon>Cyanophyceae</taxon>
        <taxon>Neosynechococcales</taxon>
        <taxon>Neosynechococcaceae</taxon>
        <taxon>Neosynechococcus</taxon>
    </lineage>
</organism>
<gene>
    <name evidence="1" type="ORF">DO97_20100</name>
</gene>
<evidence type="ECO:0000313" key="2">
    <source>
        <dbReference type="Proteomes" id="UP000030170"/>
    </source>
</evidence>